<name>A0ABS7JZC1_9BACI</name>
<comment type="caution">
    <text evidence="2">The sequence shown here is derived from an EMBL/GenBank/DDBJ whole genome shotgun (WGS) entry which is preliminary data.</text>
</comment>
<sequence>MRESFGGDSSKRIYQYLLEFGMYRPNHRTQQTFMELKEQKAWERLEKLFLKYKNKWQGPDVPVYLFPKNIGGIFSTKTQDTQKSGVSFEDKVFLFISPLEDEKELEALFVHEYHHVCRLNKQKKKVKDYTLMDSVVLEGLAENAVFEQCGEKYLAKWCTQYSSKELSKIWNQVFKEQLECKKTSRLHDDLLFGLKKYPPMIGYALGYKIVTLFKEKNILSTEESFILPSKKFVKDVEL</sequence>
<dbReference type="Proteomes" id="UP000769780">
    <property type="component" value="Unassembled WGS sequence"/>
</dbReference>
<dbReference type="InterPro" id="IPR018728">
    <property type="entry name" value="DUF2268"/>
</dbReference>
<evidence type="ECO:0000259" key="1">
    <source>
        <dbReference type="Pfam" id="PF10026"/>
    </source>
</evidence>
<feature type="domain" description="DUF2268" evidence="1">
    <location>
        <begin position="42"/>
        <end position="233"/>
    </location>
</feature>
<organism evidence="2 3">
    <name type="scientific">Mesobacillus maritimus</name>
    <dbReference type="NCBI Taxonomy" id="1643336"/>
    <lineage>
        <taxon>Bacteria</taxon>
        <taxon>Bacillati</taxon>
        <taxon>Bacillota</taxon>
        <taxon>Bacilli</taxon>
        <taxon>Bacillales</taxon>
        <taxon>Bacillaceae</taxon>
        <taxon>Mesobacillus</taxon>
    </lineage>
</organism>
<dbReference type="Pfam" id="PF10026">
    <property type="entry name" value="DUF2268"/>
    <property type="match status" value="1"/>
</dbReference>
<accession>A0ABS7JZC1</accession>
<evidence type="ECO:0000313" key="3">
    <source>
        <dbReference type="Proteomes" id="UP000769780"/>
    </source>
</evidence>
<protein>
    <submittedName>
        <fullName evidence="2">DUF2268 domain-containing protein</fullName>
    </submittedName>
</protein>
<gene>
    <name evidence="2" type="ORF">H0185_00690</name>
</gene>
<proteinExistence type="predicted"/>
<keyword evidence="3" id="KW-1185">Reference proteome</keyword>
<dbReference type="EMBL" id="JACWFH010000001">
    <property type="protein sequence ID" value="MBY0095338.1"/>
    <property type="molecule type" value="Genomic_DNA"/>
</dbReference>
<reference evidence="2 3" key="1">
    <citation type="submission" date="2020-07" db="EMBL/GenBank/DDBJ databases">
        <title>Fungal Genomes of the International Space Station.</title>
        <authorList>
            <person name="Seuylemezian A."/>
            <person name="Singh N.K."/>
            <person name="Wood J."/>
            <person name="Venkateswaran K."/>
        </authorList>
    </citation>
    <scope>NUCLEOTIDE SEQUENCE [LARGE SCALE GENOMIC DNA]</scope>
    <source>
        <strain evidence="2 3">PL-B2</strain>
    </source>
</reference>
<evidence type="ECO:0000313" key="2">
    <source>
        <dbReference type="EMBL" id="MBY0095338.1"/>
    </source>
</evidence>